<feature type="region of interest" description="Disordered" evidence="1">
    <location>
        <begin position="1"/>
        <end position="23"/>
    </location>
</feature>
<evidence type="ECO:0000313" key="3">
    <source>
        <dbReference type="Proteomes" id="UP000192330"/>
    </source>
</evidence>
<dbReference type="AlphaFoldDB" id="A0A1W2B8V8"/>
<dbReference type="EMBL" id="FWYD01000003">
    <property type="protein sequence ID" value="SMC69220.1"/>
    <property type="molecule type" value="Genomic_DNA"/>
</dbReference>
<protein>
    <submittedName>
        <fullName evidence="2">Uncharacterized protein</fullName>
    </submittedName>
</protein>
<name>A0A1W2B8V8_9RHOB</name>
<evidence type="ECO:0000256" key="1">
    <source>
        <dbReference type="SAM" id="MobiDB-lite"/>
    </source>
</evidence>
<feature type="compositionally biased region" description="Basic and acidic residues" evidence="1">
    <location>
        <begin position="1"/>
        <end position="20"/>
    </location>
</feature>
<dbReference type="Proteomes" id="UP000192330">
    <property type="component" value="Unassembled WGS sequence"/>
</dbReference>
<reference evidence="2 3" key="1">
    <citation type="submission" date="2017-04" db="EMBL/GenBank/DDBJ databases">
        <authorList>
            <person name="Afonso C.L."/>
            <person name="Miller P.J."/>
            <person name="Scott M.A."/>
            <person name="Spackman E."/>
            <person name="Goraichik I."/>
            <person name="Dimitrov K.M."/>
            <person name="Suarez D.L."/>
            <person name="Swayne D.E."/>
        </authorList>
    </citation>
    <scope>NUCLEOTIDE SEQUENCE [LARGE SCALE GENOMIC DNA]</scope>
    <source>
        <strain evidence="2 3">CGMCC 1.12644</strain>
    </source>
</reference>
<evidence type="ECO:0000313" key="2">
    <source>
        <dbReference type="EMBL" id="SMC69220.1"/>
    </source>
</evidence>
<gene>
    <name evidence="2" type="ORF">SAMN06295998_103487</name>
</gene>
<organism evidence="2 3">
    <name type="scientific">Primorskyibacter flagellatus</name>
    <dbReference type="NCBI Taxonomy" id="1387277"/>
    <lineage>
        <taxon>Bacteria</taxon>
        <taxon>Pseudomonadati</taxon>
        <taxon>Pseudomonadota</taxon>
        <taxon>Alphaproteobacteria</taxon>
        <taxon>Rhodobacterales</taxon>
        <taxon>Roseobacteraceae</taxon>
        <taxon>Primorskyibacter</taxon>
    </lineage>
</organism>
<sequence>MANDLDKPKKSAAKMQEREPPAMALEWGADNVLQINARGDFDRVLTSAPNAAMQSEWLGQMAKLGSQSRRTDESASNFALGFVDAMQPKDAAELLLTTQMAAIHQATMMLARRLNHVDNIPQQDAAERALNKLARTFAAQMDTLKRYRSKGQQTVRVERVTVESGAQAVVGNVNQGGRSGND</sequence>
<dbReference type="OrthoDB" id="7432673at2"/>
<dbReference type="RefSeq" id="WP_143514516.1">
    <property type="nucleotide sequence ID" value="NZ_FWYD01000003.1"/>
</dbReference>
<dbReference type="STRING" id="1387277.SAMN06295998_103487"/>
<keyword evidence="3" id="KW-1185">Reference proteome</keyword>
<proteinExistence type="predicted"/>
<accession>A0A1W2B8V8</accession>